<dbReference type="PATRIC" id="fig|630.129.peg.3754"/>
<evidence type="ECO:0000259" key="4">
    <source>
        <dbReference type="Pfam" id="PF06877"/>
    </source>
</evidence>
<dbReference type="GO" id="GO:0060698">
    <property type="term" value="F:endoribonuclease inhibitor activity"/>
    <property type="evidence" value="ECO:0007669"/>
    <property type="project" value="UniProtKB-UniRule"/>
</dbReference>
<reference evidence="5 7" key="1">
    <citation type="submission" date="2015-03" db="EMBL/GenBank/DDBJ databases">
        <authorList>
            <person name="Murphy D."/>
        </authorList>
    </citation>
    <scope>NUCLEOTIDE SEQUENCE [LARGE SCALE GENOMIC DNA]</scope>
    <source>
        <strain evidence="5 7">IP26249</strain>
    </source>
</reference>
<dbReference type="EMBL" id="CGBR01000013">
    <property type="protein sequence ID" value="CFQ62940.1"/>
    <property type="molecule type" value="Genomic_DNA"/>
</dbReference>
<keyword evidence="1 2" id="KW-0963">Cytoplasm</keyword>
<name>A0A0E1NC68_YEREN</name>
<dbReference type="EMBL" id="CP068146">
    <property type="protein sequence ID" value="QQU48184.1"/>
    <property type="molecule type" value="Genomic_DNA"/>
</dbReference>
<feature type="region of interest" description="Disordered" evidence="3">
    <location>
        <begin position="116"/>
        <end position="143"/>
    </location>
</feature>
<sequence>MANREMLDEQRDETRLIIEELLDDGSDPDALYTIEHHLSAEKFEVLEKAAVEAFKLGYEVTDAEELEVEDGSVVMCCDVISEVALNAEIIDAQVEQLIALAETCGVNYDGWGTYYEDPNAEDDEDGEFDDEELIDEDDDGKRH</sequence>
<dbReference type="PIRSF" id="PIRSF018193">
    <property type="entry name" value="UCP018193"/>
    <property type="match status" value="1"/>
</dbReference>
<dbReference type="Proteomes" id="UP000595309">
    <property type="component" value="Chromosome"/>
</dbReference>
<dbReference type="HAMAP" id="MF_01888">
    <property type="entry name" value="RraB"/>
    <property type="match status" value="1"/>
</dbReference>
<dbReference type="GeneID" id="31411665"/>
<evidence type="ECO:0000313" key="8">
    <source>
        <dbReference type="Proteomes" id="UP000595309"/>
    </source>
</evidence>
<dbReference type="Gene3D" id="3.30.70.970">
    <property type="entry name" value="RraB-like"/>
    <property type="match status" value="1"/>
</dbReference>
<comment type="similarity">
    <text evidence="2">Belongs to the RraB family.</text>
</comment>
<dbReference type="GO" id="GO:0005737">
    <property type="term" value="C:cytoplasm"/>
    <property type="evidence" value="ECO:0007669"/>
    <property type="project" value="UniProtKB-SubCell"/>
</dbReference>
<dbReference type="RefSeq" id="WP_005156155.1">
    <property type="nucleotide sequence ID" value="NZ_CGBC01000001.1"/>
</dbReference>
<evidence type="ECO:0000313" key="6">
    <source>
        <dbReference type="EMBL" id="QQU48184.1"/>
    </source>
</evidence>
<evidence type="ECO:0000313" key="7">
    <source>
        <dbReference type="Proteomes" id="UP000048841"/>
    </source>
</evidence>
<evidence type="ECO:0000256" key="2">
    <source>
        <dbReference type="HAMAP-Rule" id="MF_01888"/>
    </source>
</evidence>
<comment type="function">
    <text evidence="2">Globally modulates RNA abundance by binding to RNase E (Rne) and regulating its endonucleolytic activity. Can modulate Rne action in a substrate-dependent manner by altering the composition of the degradosome.</text>
</comment>
<evidence type="ECO:0000256" key="1">
    <source>
        <dbReference type="ARBA" id="ARBA00022490"/>
    </source>
</evidence>
<dbReference type="Proteomes" id="UP000048841">
    <property type="component" value="Unassembled WGS sequence"/>
</dbReference>
<dbReference type="SUPFAM" id="SSF89946">
    <property type="entry name" value="Hypothetical protein VC0424"/>
    <property type="match status" value="1"/>
</dbReference>
<dbReference type="InterPro" id="IPR016716">
    <property type="entry name" value="RraB"/>
</dbReference>
<feature type="domain" description="Regulator of ribonuclease activity B" evidence="4">
    <location>
        <begin position="12"/>
        <end position="113"/>
    </location>
</feature>
<dbReference type="NCBIfam" id="NF008393">
    <property type="entry name" value="PRK11191.1"/>
    <property type="match status" value="1"/>
</dbReference>
<dbReference type="KEGG" id="yet:CH48_1103"/>
<evidence type="ECO:0000256" key="3">
    <source>
        <dbReference type="SAM" id="MobiDB-lite"/>
    </source>
</evidence>
<proteinExistence type="inferred from homology"/>
<organism evidence="5 7">
    <name type="scientific">Yersinia enterocolitica</name>
    <dbReference type="NCBI Taxonomy" id="630"/>
    <lineage>
        <taxon>Bacteria</taxon>
        <taxon>Pseudomonadati</taxon>
        <taxon>Pseudomonadota</taxon>
        <taxon>Gammaproteobacteria</taxon>
        <taxon>Enterobacterales</taxon>
        <taxon>Yersiniaceae</taxon>
        <taxon>Yersinia</taxon>
    </lineage>
</organism>
<evidence type="ECO:0000313" key="5">
    <source>
        <dbReference type="EMBL" id="CFQ62940.1"/>
    </source>
</evidence>
<dbReference type="InterPro" id="IPR009671">
    <property type="entry name" value="RraB_dom"/>
</dbReference>
<reference evidence="6 8" key="2">
    <citation type="submission" date="2021-01" db="EMBL/GenBank/DDBJ databases">
        <title>FDA dAtabase for Regulatory Grade micrObial Sequences (FDA-ARGOS): Supporting development and validation of Infectious Disease Dx tests.</title>
        <authorList>
            <person name="Blissenbach B."/>
            <person name="Krut O."/>
            <person name="Tallon L."/>
            <person name="Sadzewicz L."/>
            <person name="Zhao X."/>
            <person name="Boylan J."/>
            <person name="Ott S."/>
            <person name="Bowen H."/>
            <person name="Vavikolanu K."/>
            <person name="Mehta A."/>
            <person name="Aluvathingal J."/>
            <person name="Nadendla S."/>
            <person name="Yan Y."/>
            <person name="Sichtig H."/>
        </authorList>
    </citation>
    <scope>NUCLEOTIDE SEQUENCE [LARGE SCALE GENOMIC DNA]</scope>
    <source>
        <strain evidence="6 8">FDAARGOS_1082</strain>
    </source>
</reference>
<gene>
    <name evidence="2 5" type="primary">rraB</name>
    <name evidence="5" type="ORF">ERS137941_02114</name>
    <name evidence="6" type="ORF">I6I39_05470</name>
</gene>
<dbReference type="InterPro" id="IPR036701">
    <property type="entry name" value="RraB-like_sf"/>
</dbReference>
<comment type="subcellular location">
    <subcellularLocation>
        <location evidence="2">Cytoplasm</location>
    </subcellularLocation>
</comment>
<comment type="subunit">
    <text evidence="2">Interacts with the C-terminal region of Rne.</text>
</comment>
<feature type="compositionally biased region" description="Acidic residues" evidence="3">
    <location>
        <begin position="118"/>
        <end position="143"/>
    </location>
</feature>
<accession>A0A0E1NC68</accession>
<dbReference type="Pfam" id="PF06877">
    <property type="entry name" value="RraB"/>
    <property type="match status" value="1"/>
</dbReference>
<dbReference type="AlphaFoldDB" id="A0A0E1NC68"/>
<protein>
    <recommendedName>
        <fullName evidence="2">Regulator of ribonuclease activity B</fullName>
    </recommendedName>
</protein>
<dbReference type="GO" id="GO:0019899">
    <property type="term" value="F:enzyme binding"/>
    <property type="evidence" value="ECO:0007669"/>
    <property type="project" value="UniProtKB-UniRule"/>
</dbReference>